<protein>
    <submittedName>
        <fullName evidence="1">Uncharacterized protein</fullName>
    </submittedName>
</protein>
<reference evidence="1 2" key="1">
    <citation type="submission" date="2021-08" db="EMBL/GenBank/DDBJ databases">
        <title>Genome sequence analysis of Clostridium chauvoei strains of European origin and evaluation of typing options for outbreak investigations.</title>
        <authorList>
            <person name="Abdel-Glil M."/>
            <person name="Thomas P."/>
            <person name="Seyboldt C."/>
        </authorList>
    </citation>
    <scope>NUCLEOTIDE SEQUENCE [LARGE SCALE GENOMIC DNA]</scope>
    <source>
        <strain evidence="1 2">S0260-09</strain>
    </source>
</reference>
<dbReference type="GeneID" id="66301991"/>
<dbReference type="KEGG" id="cchv:BTM20_08905"/>
<evidence type="ECO:0000313" key="1">
    <source>
        <dbReference type="EMBL" id="MBX7290948.1"/>
    </source>
</evidence>
<proteinExistence type="predicted"/>
<accession>A0ABD4RIB4</accession>
<evidence type="ECO:0000313" key="2">
    <source>
        <dbReference type="Proteomes" id="UP000775179"/>
    </source>
</evidence>
<comment type="caution">
    <text evidence="1">The sequence shown here is derived from an EMBL/GenBank/DDBJ whole genome shotgun (WGS) entry which is preliminary data.</text>
</comment>
<dbReference type="RefSeq" id="WP_021875983.1">
    <property type="nucleotide sequence ID" value="NZ_CP018630.1"/>
</dbReference>
<organism evidence="1 2">
    <name type="scientific">Clostridium chauvoei</name>
    <dbReference type="NCBI Taxonomy" id="46867"/>
    <lineage>
        <taxon>Bacteria</taxon>
        <taxon>Bacillati</taxon>
        <taxon>Bacillota</taxon>
        <taxon>Clostridia</taxon>
        <taxon>Eubacteriales</taxon>
        <taxon>Clostridiaceae</taxon>
        <taxon>Clostridium</taxon>
    </lineage>
</organism>
<dbReference type="AlphaFoldDB" id="A0ABD4RIB4"/>
<name>A0ABD4RIB4_9CLOT</name>
<dbReference type="EMBL" id="JAIFTX010000014">
    <property type="protein sequence ID" value="MBX7290948.1"/>
    <property type="molecule type" value="Genomic_DNA"/>
</dbReference>
<dbReference type="Proteomes" id="UP000775179">
    <property type="component" value="Unassembled WGS sequence"/>
</dbReference>
<sequence>MNISPYYDYLLVMTDGSTKGFNDLEIAKGYINIYYENRIKKYSQKENYHDITELPGQFRNSLCQHMGVGEGECRVYNLQDFIGKLREELIFDDEKQEVISKLLKKDIDLNIYDYALDKILTDVEVINMIEPYGEV</sequence>
<gene>
    <name evidence="1" type="ORF">K4H94_07810</name>
</gene>